<reference evidence="1 2" key="1">
    <citation type="submission" date="2014-04" db="EMBL/GenBank/DDBJ databases">
        <authorList>
            <consortium name="DOE Joint Genome Institute"/>
            <person name="Kuo A."/>
            <person name="Kohler A."/>
            <person name="Nagy L.G."/>
            <person name="Floudas D."/>
            <person name="Copeland A."/>
            <person name="Barry K.W."/>
            <person name="Cichocki N."/>
            <person name="Veneault-Fourrey C."/>
            <person name="LaButti K."/>
            <person name="Lindquist E.A."/>
            <person name="Lipzen A."/>
            <person name="Lundell T."/>
            <person name="Morin E."/>
            <person name="Murat C."/>
            <person name="Sun H."/>
            <person name="Tunlid A."/>
            <person name="Henrissat B."/>
            <person name="Grigoriev I.V."/>
            <person name="Hibbett D.S."/>
            <person name="Martin F."/>
            <person name="Nordberg H.P."/>
            <person name="Cantor M.N."/>
            <person name="Hua S.X."/>
        </authorList>
    </citation>
    <scope>NUCLEOTIDE SEQUENCE [LARGE SCALE GENOMIC DNA]</scope>
    <source>
        <strain evidence="1 2">LaAM-08-1</strain>
    </source>
</reference>
<gene>
    <name evidence="1" type="ORF">K443DRAFT_681701</name>
</gene>
<proteinExistence type="predicted"/>
<name>A0A0C9X782_9AGAR</name>
<feature type="non-terminal residue" evidence="1">
    <location>
        <position position="1"/>
    </location>
</feature>
<sequence length="90" mass="10570">MNGVSPSLGRRRKEHRACVIRVPQTVVCTKRGGVKKLRRGVQVVSKRCELKYLEGCKMRKPANYSVARKREKRFPTCLWHGRRIWRAKHV</sequence>
<evidence type="ECO:0000313" key="1">
    <source>
        <dbReference type="EMBL" id="KIJ97223.1"/>
    </source>
</evidence>
<keyword evidence="2" id="KW-1185">Reference proteome</keyword>
<accession>A0A0C9X782</accession>
<dbReference type="Proteomes" id="UP000054477">
    <property type="component" value="Unassembled WGS sequence"/>
</dbReference>
<dbReference type="EMBL" id="KN838699">
    <property type="protein sequence ID" value="KIJ97223.1"/>
    <property type="molecule type" value="Genomic_DNA"/>
</dbReference>
<dbReference type="HOGENOM" id="CLU_2446646_0_0_1"/>
<dbReference type="AlphaFoldDB" id="A0A0C9X782"/>
<reference evidence="2" key="2">
    <citation type="submission" date="2015-01" db="EMBL/GenBank/DDBJ databases">
        <title>Evolutionary Origins and Diversification of the Mycorrhizal Mutualists.</title>
        <authorList>
            <consortium name="DOE Joint Genome Institute"/>
            <consortium name="Mycorrhizal Genomics Consortium"/>
            <person name="Kohler A."/>
            <person name="Kuo A."/>
            <person name="Nagy L.G."/>
            <person name="Floudas D."/>
            <person name="Copeland A."/>
            <person name="Barry K.W."/>
            <person name="Cichocki N."/>
            <person name="Veneault-Fourrey C."/>
            <person name="LaButti K."/>
            <person name="Lindquist E.A."/>
            <person name="Lipzen A."/>
            <person name="Lundell T."/>
            <person name="Morin E."/>
            <person name="Murat C."/>
            <person name="Riley R."/>
            <person name="Ohm R."/>
            <person name="Sun H."/>
            <person name="Tunlid A."/>
            <person name="Henrissat B."/>
            <person name="Grigoriev I.V."/>
            <person name="Hibbett D.S."/>
            <person name="Martin F."/>
        </authorList>
    </citation>
    <scope>NUCLEOTIDE SEQUENCE [LARGE SCALE GENOMIC DNA]</scope>
    <source>
        <strain evidence="2">LaAM-08-1</strain>
    </source>
</reference>
<protein>
    <submittedName>
        <fullName evidence="1">Uncharacterized protein</fullName>
    </submittedName>
</protein>
<evidence type="ECO:0000313" key="2">
    <source>
        <dbReference type="Proteomes" id="UP000054477"/>
    </source>
</evidence>
<organism evidence="1 2">
    <name type="scientific">Laccaria amethystina LaAM-08-1</name>
    <dbReference type="NCBI Taxonomy" id="1095629"/>
    <lineage>
        <taxon>Eukaryota</taxon>
        <taxon>Fungi</taxon>
        <taxon>Dikarya</taxon>
        <taxon>Basidiomycota</taxon>
        <taxon>Agaricomycotina</taxon>
        <taxon>Agaricomycetes</taxon>
        <taxon>Agaricomycetidae</taxon>
        <taxon>Agaricales</taxon>
        <taxon>Agaricineae</taxon>
        <taxon>Hydnangiaceae</taxon>
        <taxon>Laccaria</taxon>
    </lineage>
</organism>